<evidence type="ECO:0000259" key="7">
    <source>
        <dbReference type="Pfam" id="PF00294"/>
    </source>
</evidence>
<dbReference type="InterPro" id="IPR017583">
    <property type="entry name" value="Tagatose/fructose_Pkinase"/>
</dbReference>
<dbReference type="RefSeq" id="WP_156566633.1">
    <property type="nucleotide sequence ID" value="NZ_CACRTZ010000033.1"/>
</dbReference>
<dbReference type="PROSITE" id="PS00583">
    <property type="entry name" value="PFKB_KINASES_1"/>
    <property type="match status" value="1"/>
</dbReference>
<name>A0A6N3G7D6_9ENTR</name>
<dbReference type="InterPro" id="IPR029056">
    <property type="entry name" value="Ribokinase-like"/>
</dbReference>
<evidence type="ECO:0000256" key="3">
    <source>
        <dbReference type="ARBA" id="ARBA00022741"/>
    </source>
</evidence>
<evidence type="ECO:0000313" key="8">
    <source>
        <dbReference type="EMBL" id="VYU60472.1"/>
    </source>
</evidence>
<dbReference type="PROSITE" id="PS00584">
    <property type="entry name" value="PFKB_KINASES_2"/>
    <property type="match status" value="1"/>
</dbReference>
<dbReference type="PANTHER" id="PTHR46566">
    <property type="entry name" value="1-PHOSPHOFRUCTOKINASE-RELATED"/>
    <property type="match status" value="1"/>
</dbReference>
<keyword evidence="4 8" id="KW-0418">Kinase</keyword>
<evidence type="ECO:0000256" key="1">
    <source>
        <dbReference type="ARBA" id="ARBA00010688"/>
    </source>
</evidence>
<dbReference type="PIRSF" id="PIRSF000535">
    <property type="entry name" value="1PFK/6PFK/LacC"/>
    <property type="match status" value="1"/>
</dbReference>
<proteinExistence type="inferred from homology"/>
<organism evidence="8">
    <name type="scientific">Phytobacter massiliensis</name>
    <dbReference type="NCBI Taxonomy" id="1485952"/>
    <lineage>
        <taxon>Bacteria</taxon>
        <taxon>Pseudomonadati</taxon>
        <taxon>Pseudomonadota</taxon>
        <taxon>Gammaproteobacteria</taxon>
        <taxon>Enterobacterales</taxon>
        <taxon>Enterobacteriaceae</taxon>
        <taxon>Phytobacter</taxon>
    </lineage>
</organism>
<dbReference type="GO" id="GO:0005524">
    <property type="term" value="F:ATP binding"/>
    <property type="evidence" value="ECO:0007669"/>
    <property type="project" value="UniProtKB-KW"/>
</dbReference>
<reference evidence="8" key="1">
    <citation type="submission" date="2019-11" db="EMBL/GenBank/DDBJ databases">
        <authorList>
            <person name="Feng L."/>
        </authorList>
    </citation>
    <scope>NUCLEOTIDE SEQUENCE</scope>
    <source>
        <strain evidence="8">EMassiliensisLFYP7</strain>
    </source>
</reference>
<evidence type="ECO:0000256" key="4">
    <source>
        <dbReference type="ARBA" id="ARBA00022777"/>
    </source>
</evidence>
<dbReference type="NCBIfam" id="TIGR03168">
    <property type="entry name" value="1-PFK"/>
    <property type="match status" value="1"/>
</dbReference>
<dbReference type="SUPFAM" id="SSF53613">
    <property type="entry name" value="Ribokinase-like"/>
    <property type="match status" value="1"/>
</dbReference>
<dbReference type="InterPro" id="IPR002173">
    <property type="entry name" value="Carboh/pur_kinase_PfkB_CS"/>
</dbReference>
<accession>A0A6N3G7D6</accession>
<dbReference type="GO" id="GO:0003872">
    <property type="term" value="F:6-phosphofructokinase activity"/>
    <property type="evidence" value="ECO:0007669"/>
    <property type="project" value="TreeGrafter"/>
</dbReference>
<keyword evidence="3" id="KW-0547">Nucleotide-binding</keyword>
<dbReference type="FunFam" id="3.40.1190.20:FF:000001">
    <property type="entry name" value="Phosphofructokinase"/>
    <property type="match status" value="1"/>
</dbReference>
<dbReference type="NCBIfam" id="NF007632">
    <property type="entry name" value="PRK10294.1"/>
    <property type="match status" value="1"/>
</dbReference>
<sequence length="310" mass="32431">MVPVYTLTLAPSLDSATLTPQIYPEGKLRCSAPVFEPGGGGINVARAIAHLGGKATAIFPAGGATGEHLTALLADEHVPTLAIETRDWTRQNLHVHVKASGEQYRFVMPGAALTADEFRQLEEKVLAIESGAILVISGSLPPGVELSKLTQLVKAAQQRGLRCIIDSSGEALAAALDIGDIELVKPNQKELSALVGRELTQPDDVRNAARQIVAEGKARRVVVSLGPQGALGVDAESCVQVVPPPMKSQSTVGAGDSMVGAMTMKLAEGAPLADMVQFGVAAGSAATINQGTRLCSLEDTQKIYSYLRNH</sequence>
<dbReference type="GO" id="GO:0005829">
    <property type="term" value="C:cytosol"/>
    <property type="evidence" value="ECO:0007669"/>
    <property type="project" value="TreeGrafter"/>
</dbReference>
<dbReference type="AlphaFoldDB" id="A0A6N3G7D6"/>
<comment type="similarity">
    <text evidence="1 6">Belongs to the carbohydrate kinase PfkB family.</text>
</comment>
<dbReference type="CDD" id="cd01164">
    <property type="entry name" value="FruK_PfkB_like"/>
    <property type="match status" value="1"/>
</dbReference>
<dbReference type="InterPro" id="IPR011611">
    <property type="entry name" value="PfkB_dom"/>
</dbReference>
<evidence type="ECO:0000256" key="5">
    <source>
        <dbReference type="ARBA" id="ARBA00022840"/>
    </source>
</evidence>
<keyword evidence="5" id="KW-0067">ATP-binding</keyword>
<dbReference type="PANTHER" id="PTHR46566:SF2">
    <property type="entry name" value="ATP-DEPENDENT 6-PHOSPHOFRUCTOKINASE ISOZYME 2"/>
    <property type="match status" value="1"/>
</dbReference>
<evidence type="ECO:0000256" key="6">
    <source>
        <dbReference type="PIRNR" id="PIRNR000535"/>
    </source>
</evidence>
<feature type="domain" description="Carbohydrate kinase PfkB" evidence="7">
    <location>
        <begin position="14"/>
        <end position="295"/>
    </location>
</feature>
<dbReference type="EMBL" id="CACRTZ010000033">
    <property type="protein sequence ID" value="VYU60472.1"/>
    <property type="molecule type" value="Genomic_DNA"/>
</dbReference>
<gene>
    <name evidence="8" type="primary">pfkB</name>
    <name evidence="8" type="ORF">EMLFYP7_03046</name>
</gene>
<evidence type="ECO:0000256" key="2">
    <source>
        <dbReference type="ARBA" id="ARBA00022679"/>
    </source>
</evidence>
<dbReference type="Pfam" id="PF00294">
    <property type="entry name" value="PfkB"/>
    <property type="match status" value="1"/>
</dbReference>
<keyword evidence="2 6" id="KW-0808">Transferase</keyword>
<dbReference type="Gene3D" id="3.40.1190.20">
    <property type="match status" value="1"/>
</dbReference>
<protein>
    <recommendedName>
        <fullName evidence="6">Phosphofructokinase</fullName>
    </recommendedName>
</protein>